<evidence type="ECO:0000256" key="4">
    <source>
        <dbReference type="ARBA" id="ARBA00023288"/>
    </source>
</evidence>
<dbReference type="AlphaFoldDB" id="A0A2P6TV69"/>
<dbReference type="Pfam" id="PF09742">
    <property type="entry name" value="Dymeclin"/>
    <property type="match status" value="1"/>
</dbReference>
<evidence type="ECO:0000256" key="2">
    <source>
        <dbReference type="ARBA" id="ARBA00015736"/>
    </source>
</evidence>
<feature type="compositionally biased region" description="Low complexity" evidence="5">
    <location>
        <begin position="624"/>
        <end position="641"/>
    </location>
</feature>
<dbReference type="EMBL" id="LHPG02000006">
    <property type="protein sequence ID" value="PRW57959.1"/>
    <property type="molecule type" value="Genomic_DNA"/>
</dbReference>
<dbReference type="GO" id="GO:0005794">
    <property type="term" value="C:Golgi apparatus"/>
    <property type="evidence" value="ECO:0007669"/>
    <property type="project" value="TreeGrafter"/>
</dbReference>
<proteinExistence type="inferred from homology"/>
<feature type="region of interest" description="Disordered" evidence="5">
    <location>
        <begin position="608"/>
        <end position="641"/>
    </location>
</feature>
<comment type="similarity">
    <text evidence="1">Belongs to the dymeclin family.</text>
</comment>
<feature type="region of interest" description="Disordered" evidence="5">
    <location>
        <begin position="657"/>
        <end position="683"/>
    </location>
</feature>
<dbReference type="OrthoDB" id="10253409at2759"/>
<name>A0A2P6TV69_CHLSO</name>
<feature type="compositionally biased region" description="Low complexity" evidence="5">
    <location>
        <begin position="857"/>
        <end position="873"/>
    </location>
</feature>
<dbReference type="GO" id="GO:0007030">
    <property type="term" value="P:Golgi organization"/>
    <property type="evidence" value="ECO:0007669"/>
    <property type="project" value="TreeGrafter"/>
</dbReference>
<protein>
    <recommendedName>
        <fullName evidence="2">Dymeclin</fullName>
    </recommendedName>
</protein>
<feature type="compositionally biased region" description="Low complexity" evidence="5">
    <location>
        <begin position="670"/>
        <end position="683"/>
    </location>
</feature>
<sequence>MGNAGSAHAQASLQVVARLSGDASLPLAAPEWQQLLGYSTPLSRFDPDEVEREIWPHCAELVYNNATTLNLQRLIYLVSQQLRRARQRGTMPSAAASNAVYCLRTILKDLMEQLNGTQLLSFIELPPDALAAGTAGSAAGSAAGTAVDAGSPPTSPTAAQQQQQQPQSGTAAAGGLEVASLGSGASSPTAADGSAQHEFAHLHNASLVQTLVREALQTLACNKLLAAGGHGYTLLLECAQLLLGLGSSALYSPSARGQLGQHPFLDAMMQQRDLANPTVEALLRYFIAAPAVPLSEKIVRYMPTDTRSVLKIVRTAAASMLWLPYQAYTLLLRPARPTPPAGEGGAASAGGGAAAPSGSPLGDSALLLLLVLLFHAPPQDAPFGNPYRQSLQRLQDADDLVTDDAAEGGHAAMSGDAAISYAALFDALGAGLTSERAVLLLYALLHGCARFHEYCLVRSDLDTLLLPLLELLYSAHERTSNQMYMLLIILLMLSQDTAFAQNVHKIVLQSVPFYRERSTRTTLGSLLVVLLLRTAHYNLAKLKDVYLHTNTLAALANLAPHMSGLSTHAAQRLVSLFHLLARRYSRLQAEAEGGVPLLPPTPTYAAGASLESPLTPWTPAVPPAGAAAGGQQQQQQGLTAGQQAAAAQHVAQQAQQQQQQLGGHAGGAAGQAQQAQQAQQQAQQGPSCEQRELELQLYADFLRIVLEIINAILTSALPQNPELVYTLLHRQDVFAPFAGHPRYSELMENIQRVTDFFNRKVEDSMAGSTQQLSVDRVLELIKQHSRGWRRDRLKPFPELRFTYEEEASPEEFFVPYVWSLVVAQGGIPFTLPAIQLFTPTVVPEPGPEEQPSPGSNPPLSAGGDAKAAGGSSEAEPELNAV</sequence>
<evidence type="ECO:0000256" key="3">
    <source>
        <dbReference type="ARBA" id="ARBA00022707"/>
    </source>
</evidence>
<evidence type="ECO:0000313" key="6">
    <source>
        <dbReference type="EMBL" id="PRW57959.1"/>
    </source>
</evidence>
<reference evidence="6 7" key="1">
    <citation type="journal article" date="2018" name="Plant J.">
        <title>Genome sequences of Chlorella sorokiniana UTEX 1602 and Micractinium conductrix SAG 241.80: implications to maltose excretion by a green alga.</title>
        <authorList>
            <person name="Arriola M.B."/>
            <person name="Velmurugan N."/>
            <person name="Zhang Y."/>
            <person name="Plunkett M.H."/>
            <person name="Hondzo H."/>
            <person name="Barney B.M."/>
        </authorList>
    </citation>
    <scope>NUCLEOTIDE SEQUENCE [LARGE SCALE GENOMIC DNA]</scope>
    <source>
        <strain evidence="7">UTEX 1602</strain>
    </source>
</reference>
<dbReference type="PANTHER" id="PTHR12895:SF9">
    <property type="entry name" value="DYMECLIN"/>
    <property type="match status" value="1"/>
</dbReference>
<dbReference type="Proteomes" id="UP000239899">
    <property type="component" value="Unassembled WGS sequence"/>
</dbReference>
<dbReference type="STRING" id="3076.A0A2P6TV69"/>
<keyword evidence="3" id="KW-0519">Myristate</keyword>
<keyword evidence="7" id="KW-1185">Reference proteome</keyword>
<feature type="region of interest" description="Disordered" evidence="5">
    <location>
        <begin position="840"/>
        <end position="881"/>
    </location>
</feature>
<evidence type="ECO:0000256" key="1">
    <source>
        <dbReference type="ARBA" id="ARBA00010603"/>
    </source>
</evidence>
<keyword evidence="4" id="KW-0449">Lipoprotein</keyword>
<comment type="caution">
    <text evidence="6">The sequence shown here is derived from an EMBL/GenBank/DDBJ whole genome shotgun (WGS) entry which is preliminary data.</text>
</comment>
<dbReference type="PANTHER" id="PTHR12895">
    <property type="entry name" value="DYMECLIN"/>
    <property type="match status" value="1"/>
</dbReference>
<evidence type="ECO:0000256" key="5">
    <source>
        <dbReference type="SAM" id="MobiDB-lite"/>
    </source>
</evidence>
<feature type="region of interest" description="Disordered" evidence="5">
    <location>
        <begin position="141"/>
        <end position="172"/>
    </location>
</feature>
<organism evidence="6 7">
    <name type="scientific">Chlorella sorokiniana</name>
    <name type="common">Freshwater green alga</name>
    <dbReference type="NCBI Taxonomy" id="3076"/>
    <lineage>
        <taxon>Eukaryota</taxon>
        <taxon>Viridiplantae</taxon>
        <taxon>Chlorophyta</taxon>
        <taxon>core chlorophytes</taxon>
        <taxon>Trebouxiophyceae</taxon>
        <taxon>Chlorellales</taxon>
        <taxon>Chlorellaceae</taxon>
        <taxon>Chlorella clade</taxon>
        <taxon>Chlorella</taxon>
    </lineage>
</organism>
<evidence type="ECO:0000313" key="7">
    <source>
        <dbReference type="Proteomes" id="UP000239899"/>
    </source>
</evidence>
<accession>A0A2P6TV69</accession>
<dbReference type="InterPro" id="IPR019142">
    <property type="entry name" value="Dymeclin"/>
</dbReference>
<gene>
    <name evidence="6" type="ORF">C2E21_3598</name>
</gene>
<feature type="compositionally biased region" description="Pro residues" evidence="5">
    <location>
        <begin position="842"/>
        <end position="856"/>
    </location>
</feature>